<reference evidence="13" key="1">
    <citation type="submission" date="2025-08" db="UniProtKB">
        <authorList>
            <consortium name="RefSeq"/>
        </authorList>
    </citation>
    <scope>IDENTIFICATION</scope>
    <source>
        <tissue evidence="13">Whole Larva</tissue>
    </source>
</reference>
<evidence type="ECO:0000313" key="12">
    <source>
        <dbReference type="Proteomes" id="UP000695000"/>
    </source>
</evidence>
<dbReference type="PANTHER" id="PTHR46693:SF1">
    <property type="entry name" value="ADP-RIBOSYLATION FACTOR-LIKE PROTEIN 15"/>
    <property type="match status" value="1"/>
</dbReference>
<dbReference type="Pfam" id="PF09439">
    <property type="entry name" value="SRPRB"/>
    <property type="match status" value="1"/>
</dbReference>
<evidence type="ECO:0000313" key="13">
    <source>
        <dbReference type="RefSeq" id="XP_017785184.1"/>
    </source>
</evidence>
<dbReference type="CDD" id="cd04105">
    <property type="entry name" value="SR_beta"/>
    <property type="match status" value="1"/>
</dbReference>
<evidence type="ECO:0000256" key="3">
    <source>
        <dbReference type="ARBA" id="ARBA00020256"/>
    </source>
</evidence>
<gene>
    <name evidence="13" type="primary">LOC108568531</name>
</gene>
<evidence type="ECO:0000256" key="9">
    <source>
        <dbReference type="ARBA" id="ARBA00023136"/>
    </source>
</evidence>
<evidence type="ECO:0000256" key="10">
    <source>
        <dbReference type="ARBA" id="ARBA00023170"/>
    </source>
</evidence>
<dbReference type="InterPro" id="IPR027417">
    <property type="entry name" value="P-loop_NTPase"/>
</dbReference>
<keyword evidence="7 11" id="KW-1133">Transmembrane helix</keyword>
<dbReference type="RefSeq" id="XP_017785184.1">
    <property type="nucleotide sequence ID" value="XM_017929695.1"/>
</dbReference>
<comment type="similarity">
    <text evidence="2">Belongs to the SRP receptor beta subunit family.</text>
</comment>
<dbReference type="SUPFAM" id="SSF52540">
    <property type="entry name" value="P-loop containing nucleoside triphosphate hydrolases"/>
    <property type="match status" value="1"/>
</dbReference>
<evidence type="ECO:0000256" key="4">
    <source>
        <dbReference type="ARBA" id="ARBA00022692"/>
    </source>
</evidence>
<keyword evidence="12" id="KW-1185">Reference proteome</keyword>
<dbReference type="Proteomes" id="UP000695000">
    <property type="component" value="Unplaced"/>
</dbReference>
<evidence type="ECO:0000256" key="5">
    <source>
        <dbReference type="ARBA" id="ARBA00022741"/>
    </source>
</evidence>
<dbReference type="Gene3D" id="3.40.50.300">
    <property type="entry name" value="P-loop containing nucleotide triphosphate hydrolases"/>
    <property type="match status" value="1"/>
</dbReference>
<dbReference type="InterPro" id="IPR042292">
    <property type="entry name" value="ARL15"/>
</dbReference>
<sequence length="235" mass="26237">MFSQVIIAILVVLLSLVFIAIYRRAKNARRGILLTGLCDTGKTLLYARLIHRKFVNTQTSIKENIGDYVVNGSYVRVIDIPGHERIRGKFFEDYKSQSRGIVYVIDSQTIQKDVRDAAEFLYNILVDPVVVANRPAVLVLCNKQDQPLVKSASAVKAMLEKEMNTLRVTKSKQLQSVDPNHANSILLGGGDLDEPFTFDSMGKFKVDFAESHATNSGDADRCSIDELQSWLAKIS</sequence>
<protein>
    <recommendedName>
        <fullName evidence="3">Signal recognition particle receptor subunit beta</fullName>
    </recommendedName>
</protein>
<dbReference type="InterPro" id="IPR019009">
    <property type="entry name" value="SRP_receptor_beta_su"/>
</dbReference>
<feature type="transmembrane region" description="Helical" evidence="11">
    <location>
        <begin position="6"/>
        <end position="22"/>
    </location>
</feature>
<accession>A0ABM1NED4</accession>
<keyword evidence="6" id="KW-0256">Endoplasmic reticulum</keyword>
<keyword evidence="9 11" id="KW-0472">Membrane</keyword>
<organism evidence="12 13">
    <name type="scientific">Nicrophorus vespilloides</name>
    <name type="common">Boreal carrion beetle</name>
    <dbReference type="NCBI Taxonomy" id="110193"/>
    <lineage>
        <taxon>Eukaryota</taxon>
        <taxon>Metazoa</taxon>
        <taxon>Ecdysozoa</taxon>
        <taxon>Arthropoda</taxon>
        <taxon>Hexapoda</taxon>
        <taxon>Insecta</taxon>
        <taxon>Pterygota</taxon>
        <taxon>Neoptera</taxon>
        <taxon>Endopterygota</taxon>
        <taxon>Coleoptera</taxon>
        <taxon>Polyphaga</taxon>
        <taxon>Staphyliniformia</taxon>
        <taxon>Silphidae</taxon>
        <taxon>Nicrophorinae</taxon>
        <taxon>Nicrophorus</taxon>
    </lineage>
</organism>
<comment type="subcellular location">
    <subcellularLocation>
        <location evidence="1">Endoplasmic reticulum membrane</location>
        <topology evidence="1">Single-pass membrane protein</topology>
    </subcellularLocation>
</comment>
<dbReference type="PANTHER" id="PTHR46693">
    <property type="entry name" value="ADP-RIBOSYLATION FACTOR-LIKE PROTEIN 15"/>
    <property type="match status" value="1"/>
</dbReference>
<keyword evidence="8" id="KW-0342">GTP-binding</keyword>
<evidence type="ECO:0000256" key="7">
    <source>
        <dbReference type="ARBA" id="ARBA00022989"/>
    </source>
</evidence>
<keyword evidence="10 13" id="KW-0675">Receptor</keyword>
<keyword evidence="4 11" id="KW-0812">Transmembrane</keyword>
<evidence type="ECO:0000256" key="6">
    <source>
        <dbReference type="ARBA" id="ARBA00022824"/>
    </source>
</evidence>
<evidence type="ECO:0000256" key="1">
    <source>
        <dbReference type="ARBA" id="ARBA00004389"/>
    </source>
</evidence>
<dbReference type="GeneID" id="108568531"/>
<name>A0ABM1NED4_NICVS</name>
<proteinExistence type="inferred from homology"/>
<evidence type="ECO:0000256" key="2">
    <source>
        <dbReference type="ARBA" id="ARBA00005619"/>
    </source>
</evidence>
<keyword evidence="5" id="KW-0547">Nucleotide-binding</keyword>
<dbReference type="SMART" id="SM00177">
    <property type="entry name" value="ARF"/>
    <property type="match status" value="1"/>
</dbReference>
<evidence type="ECO:0000256" key="8">
    <source>
        <dbReference type="ARBA" id="ARBA00023134"/>
    </source>
</evidence>
<evidence type="ECO:0000256" key="11">
    <source>
        <dbReference type="SAM" id="Phobius"/>
    </source>
</evidence>